<accession>A0A378YTC0</accession>
<evidence type="ECO:0000259" key="6">
    <source>
        <dbReference type="PROSITE" id="PS50850"/>
    </source>
</evidence>
<feature type="transmembrane region" description="Helical" evidence="5">
    <location>
        <begin position="431"/>
        <end position="450"/>
    </location>
</feature>
<dbReference type="CDD" id="cd17503">
    <property type="entry name" value="MFS_LmrB_MDR_like"/>
    <property type="match status" value="1"/>
</dbReference>
<keyword evidence="3 5" id="KW-1133">Transmembrane helix</keyword>
<feature type="transmembrane region" description="Helical" evidence="5">
    <location>
        <begin position="328"/>
        <end position="346"/>
    </location>
</feature>
<feature type="transmembrane region" description="Helical" evidence="5">
    <location>
        <begin position="299"/>
        <end position="316"/>
    </location>
</feature>
<dbReference type="PANTHER" id="PTHR23501">
    <property type="entry name" value="MAJOR FACILITATOR SUPERFAMILY"/>
    <property type="match status" value="1"/>
</dbReference>
<comment type="subcellular location">
    <subcellularLocation>
        <location evidence="1">Membrane</location>
        <topology evidence="1">Multi-pass membrane protein</topology>
    </subcellularLocation>
</comment>
<dbReference type="Proteomes" id="UP000254573">
    <property type="component" value="Unassembled WGS sequence"/>
</dbReference>
<dbReference type="SUPFAM" id="SSF103473">
    <property type="entry name" value="MFS general substrate transporter"/>
    <property type="match status" value="1"/>
</dbReference>
<gene>
    <name evidence="7" type="primary">hsrA_3</name>
    <name evidence="7" type="ORF">NCTC13160_03401</name>
</gene>
<dbReference type="KEGG" id="ppnm:LV28_17250"/>
<protein>
    <submittedName>
        <fullName evidence="7">High-copy suppressor of rspA</fullName>
    </submittedName>
</protein>
<feature type="transmembrane region" description="Helical" evidence="5">
    <location>
        <begin position="133"/>
        <end position="155"/>
    </location>
</feature>
<feature type="transmembrane region" description="Helical" evidence="5">
    <location>
        <begin position="352"/>
        <end position="368"/>
    </location>
</feature>
<keyword evidence="2 5" id="KW-0812">Transmembrane</keyword>
<feature type="transmembrane region" description="Helical" evidence="5">
    <location>
        <begin position="262"/>
        <end position="287"/>
    </location>
</feature>
<dbReference type="InterPro" id="IPR036259">
    <property type="entry name" value="MFS_trans_sf"/>
</dbReference>
<name>A0A378YTC0_9BURK</name>
<dbReference type="GO" id="GO:0005886">
    <property type="term" value="C:plasma membrane"/>
    <property type="evidence" value="ECO:0007669"/>
    <property type="project" value="TreeGrafter"/>
</dbReference>
<dbReference type="PANTHER" id="PTHR23501:SF1">
    <property type="entry name" value="TRANSPORT PROTEIN HSRA-RELATED"/>
    <property type="match status" value="1"/>
</dbReference>
<evidence type="ECO:0000256" key="5">
    <source>
        <dbReference type="SAM" id="Phobius"/>
    </source>
</evidence>
<dbReference type="Gene3D" id="1.20.1250.20">
    <property type="entry name" value="MFS general substrate transporter like domains"/>
    <property type="match status" value="1"/>
</dbReference>
<feature type="domain" description="Major facilitator superfamily (MFS) profile" evidence="6">
    <location>
        <begin position="9"/>
        <end position="455"/>
    </location>
</feature>
<evidence type="ECO:0000256" key="3">
    <source>
        <dbReference type="ARBA" id="ARBA00022989"/>
    </source>
</evidence>
<evidence type="ECO:0000256" key="4">
    <source>
        <dbReference type="ARBA" id="ARBA00023136"/>
    </source>
</evidence>
<dbReference type="Pfam" id="PF07690">
    <property type="entry name" value="MFS_1"/>
    <property type="match status" value="1"/>
</dbReference>
<dbReference type="Gene3D" id="1.20.1720.10">
    <property type="entry name" value="Multidrug resistance protein D"/>
    <property type="match status" value="1"/>
</dbReference>
<evidence type="ECO:0000256" key="1">
    <source>
        <dbReference type="ARBA" id="ARBA00004141"/>
    </source>
</evidence>
<feature type="transmembrane region" description="Helical" evidence="5">
    <location>
        <begin position="199"/>
        <end position="217"/>
    </location>
</feature>
<dbReference type="InterPro" id="IPR011701">
    <property type="entry name" value="MFS"/>
</dbReference>
<dbReference type="PROSITE" id="PS50850">
    <property type="entry name" value="MFS"/>
    <property type="match status" value="1"/>
</dbReference>
<sequence>MAAPCLMLVPLIVACALFMENMDSTVLSTSLPLIARDFGESPITLKLALTTYLISLAVFIPVSGWIADRFGTRNVFRTAIGVFVLSSICCGISTNLPELVIARFMQGMGGAMMVPVGRLALLKSVEKRDMVRALNYLTIPALVGPVLGPPLGGFITTFWHWRWIFFINIPIGVLGFVLATKYIPDLYEEDLPPLDVKGFVLSGLGLSILMLGLSTIGRHLIPTPLALGLVALGAGLILGYLRHARGLAHPLLRLDLFRIPTFRAGVAGGTLFRIGVGATPFLLPLMLQLGFGMTPMESGALTFISAAGAMFMKTLSLRILRRWGFRRVLMINALIASATISAYGLFTAQTSHLVILGTLLFGGCFRSLQFTSLNAISYADVPANRMSQATSLASVAQQVSLTLGITIGAAVLQTSSWLHGRDHVTNVDFPWAFLVVGLVAISSTVSIARLERDAGNELAQRNAR</sequence>
<evidence type="ECO:0000313" key="7">
    <source>
        <dbReference type="EMBL" id="SUA79790.1"/>
    </source>
</evidence>
<dbReference type="EMBL" id="UGSG01000001">
    <property type="protein sequence ID" value="SUA79790.1"/>
    <property type="molecule type" value="Genomic_DNA"/>
</dbReference>
<proteinExistence type="predicted"/>
<evidence type="ECO:0000256" key="2">
    <source>
        <dbReference type="ARBA" id="ARBA00022692"/>
    </source>
</evidence>
<reference evidence="7 8" key="1">
    <citation type="submission" date="2018-06" db="EMBL/GenBank/DDBJ databases">
        <authorList>
            <consortium name="Pathogen Informatics"/>
            <person name="Doyle S."/>
        </authorList>
    </citation>
    <scope>NUCLEOTIDE SEQUENCE [LARGE SCALE GENOMIC DNA]</scope>
    <source>
        <strain evidence="7 8">NCTC13160</strain>
    </source>
</reference>
<feature type="transmembrane region" description="Helical" evidence="5">
    <location>
        <begin position="161"/>
        <end position="179"/>
    </location>
</feature>
<dbReference type="STRING" id="93220.A6P55_14460"/>
<dbReference type="GO" id="GO:0022857">
    <property type="term" value="F:transmembrane transporter activity"/>
    <property type="evidence" value="ECO:0007669"/>
    <property type="project" value="InterPro"/>
</dbReference>
<evidence type="ECO:0000313" key="8">
    <source>
        <dbReference type="Proteomes" id="UP000254573"/>
    </source>
</evidence>
<keyword evidence="4 5" id="KW-0472">Membrane</keyword>
<feature type="transmembrane region" description="Helical" evidence="5">
    <location>
        <begin position="44"/>
        <end position="67"/>
    </location>
</feature>
<feature type="transmembrane region" description="Helical" evidence="5">
    <location>
        <begin position="74"/>
        <end position="94"/>
    </location>
</feature>
<feature type="transmembrane region" description="Helical" evidence="5">
    <location>
        <begin position="389"/>
        <end position="411"/>
    </location>
</feature>
<organism evidence="7 8">
    <name type="scientific">Pandoraea pnomenusa</name>
    <dbReference type="NCBI Taxonomy" id="93220"/>
    <lineage>
        <taxon>Bacteria</taxon>
        <taxon>Pseudomonadati</taxon>
        <taxon>Pseudomonadota</taxon>
        <taxon>Betaproteobacteria</taxon>
        <taxon>Burkholderiales</taxon>
        <taxon>Burkholderiaceae</taxon>
        <taxon>Pandoraea</taxon>
    </lineage>
</organism>
<feature type="transmembrane region" description="Helical" evidence="5">
    <location>
        <begin position="223"/>
        <end position="241"/>
    </location>
</feature>
<dbReference type="InterPro" id="IPR020846">
    <property type="entry name" value="MFS_dom"/>
</dbReference>
<feature type="transmembrane region" description="Helical" evidence="5">
    <location>
        <begin position="100"/>
        <end position="121"/>
    </location>
</feature>
<dbReference type="PRINTS" id="PR01036">
    <property type="entry name" value="TCRTETB"/>
</dbReference>
<dbReference type="AlphaFoldDB" id="A0A378YTC0"/>